<evidence type="ECO:0000259" key="2">
    <source>
        <dbReference type="PROSITE" id="PS51084"/>
    </source>
</evidence>
<comment type="caution">
    <text evidence="3">The sequence shown here is derived from an EMBL/GenBank/DDBJ whole genome shotgun (WGS) entry which is preliminary data.</text>
</comment>
<organism evidence="3 4">
    <name type="scientific">Heracleum sosnowskyi</name>
    <dbReference type="NCBI Taxonomy" id="360622"/>
    <lineage>
        <taxon>Eukaryota</taxon>
        <taxon>Viridiplantae</taxon>
        <taxon>Streptophyta</taxon>
        <taxon>Embryophyta</taxon>
        <taxon>Tracheophyta</taxon>
        <taxon>Spermatophyta</taxon>
        <taxon>Magnoliopsida</taxon>
        <taxon>eudicotyledons</taxon>
        <taxon>Gunneridae</taxon>
        <taxon>Pentapetalae</taxon>
        <taxon>asterids</taxon>
        <taxon>campanulids</taxon>
        <taxon>Apiales</taxon>
        <taxon>Apiaceae</taxon>
        <taxon>Apioideae</taxon>
        <taxon>apioid superclade</taxon>
        <taxon>Tordylieae</taxon>
        <taxon>Tordyliinae</taxon>
        <taxon>Heracleum</taxon>
    </lineage>
</organism>
<keyword evidence="4" id="KW-1185">Reference proteome</keyword>
<dbReference type="Pfam" id="PF01230">
    <property type="entry name" value="HIT"/>
    <property type="match status" value="1"/>
</dbReference>
<dbReference type="EMBL" id="JAUIZM010000014">
    <property type="protein sequence ID" value="KAK1353145.1"/>
    <property type="molecule type" value="Genomic_DNA"/>
</dbReference>
<dbReference type="Gene3D" id="3.30.428.10">
    <property type="entry name" value="HIT-like"/>
    <property type="match status" value="1"/>
</dbReference>
<gene>
    <name evidence="3" type="ORF">POM88_052983</name>
</gene>
<dbReference type="InterPro" id="IPR036265">
    <property type="entry name" value="HIT-like_sf"/>
</dbReference>
<dbReference type="GO" id="GO:0047627">
    <property type="term" value="F:adenylylsulfatase activity"/>
    <property type="evidence" value="ECO:0007669"/>
    <property type="project" value="UniProtKB-ARBA"/>
</dbReference>
<dbReference type="InterPro" id="IPR011146">
    <property type="entry name" value="HIT-like"/>
</dbReference>
<accession>A0AAD8LWH1</accession>
<evidence type="ECO:0000313" key="4">
    <source>
        <dbReference type="Proteomes" id="UP001237642"/>
    </source>
</evidence>
<name>A0AAD8LWH1_9APIA</name>
<dbReference type="Proteomes" id="UP001237642">
    <property type="component" value="Unassembled WGS sequence"/>
</dbReference>
<evidence type="ECO:0000313" key="3">
    <source>
        <dbReference type="EMBL" id="KAK1353145.1"/>
    </source>
</evidence>
<reference evidence="3" key="1">
    <citation type="submission" date="2023-02" db="EMBL/GenBank/DDBJ databases">
        <title>Genome of toxic invasive species Heracleum sosnowskyi carries increased number of genes despite the absence of recent whole-genome duplications.</title>
        <authorList>
            <person name="Schelkunov M."/>
            <person name="Shtratnikova V."/>
            <person name="Makarenko M."/>
            <person name="Klepikova A."/>
            <person name="Omelchenko D."/>
            <person name="Novikova G."/>
            <person name="Obukhova E."/>
            <person name="Bogdanov V."/>
            <person name="Penin A."/>
            <person name="Logacheva M."/>
        </authorList>
    </citation>
    <scope>NUCLEOTIDE SEQUENCE</scope>
    <source>
        <strain evidence="3">Hsosn_3</strain>
        <tissue evidence="3">Leaf</tissue>
    </source>
</reference>
<dbReference type="AlphaFoldDB" id="A0AAD8LWH1"/>
<reference evidence="3" key="2">
    <citation type="submission" date="2023-05" db="EMBL/GenBank/DDBJ databases">
        <authorList>
            <person name="Schelkunov M.I."/>
        </authorList>
    </citation>
    <scope>NUCLEOTIDE SEQUENCE</scope>
    <source>
        <strain evidence="3">Hsosn_3</strain>
        <tissue evidence="3">Leaf</tissue>
    </source>
</reference>
<protein>
    <submittedName>
        <fullName evidence="3">Bis(5'-adenosyl)-triphosphatase</fullName>
    </submittedName>
</protein>
<dbReference type="PROSITE" id="PS51084">
    <property type="entry name" value="HIT_2"/>
    <property type="match status" value="1"/>
</dbReference>
<evidence type="ECO:0000256" key="1">
    <source>
        <dbReference type="PROSITE-ProRule" id="PRU00464"/>
    </source>
</evidence>
<dbReference type="SUPFAM" id="SSF54197">
    <property type="entry name" value="HIT-like"/>
    <property type="match status" value="1"/>
</dbReference>
<dbReference type="InterPro" id="IPR051884">
    <property type="entry name" value="Bis(5'-adenosyl)-TPase_reg"/>
</dbReference>
<feature type="domain" description="HIT" evidence="2">
    <location>
        <begin position="1"/>
        <end position="58"/>
    </location>
</feature>
<feature type="short sequence motif" description="Histidine triad motif" evidence="1">
    <location>
        <begin position="43"/>
        <end position="47"/>
    </location>
</feature>
<dbReference type="PANTHER" id="PTHR46243:SF1">
    <property type="entry name" value="BIS(5'-ADENOSYL)-TRIPHOSPHATASE"/>
    <property type="match status" value="1"/>
</dbReference>
<proteinExistence type="predicted"/>
<sequence length="101" mass="11827">MDECEATAFRLIISVHNLFSQTTQESETHRKLDGPQAGQTVPHVHIHIIPRKGGDFERNDEIYEAIDEKEKELKLDLDKDMKDRTLEEMAREAEEYKKLFV</sequence>
<dbReference type="PANTHER" id="PTHR46243">
    <property type="entry name" value="BIS(5'-ADENOSYL)-TRIPHOSPHATASE"/>
    <property type="match status" value="1"/>
</dbReference>